<feature type="domain" description="Fibronectin type-II" evidence="7">
    <location>
        <begin position="1"/>
        <end position="47"/>
    </location>
</feature>
<evidence type="ECO:0000256" key="1">
    <source>
        <dbReference type="ARBA" id="ARBA00004613"/>
    </source>
</evidence>
<keyword evidence="5 6" id="KW-1015">Disulfide bond</keyword>
<dbReference type="PROSITE" id="PS00023">
    <property type="entry name" value="FN2_1"/>
    <property type="match status" value="1"/>
</dbReference>
<dbReference type="CDD" id="cd00062">
    <property type="entry name" value="FN2"/>
    <property type="match status" value="1"/>
</dbReference>
<evidence type="ECO:0000256" key="3">
    <source>
        <dbReference type="ARBA" id="ARBA00022525"/>
    </source>
</evidence>
<keyword evidence="4" id="KW-0677">Repeat</keyword>
<dbReference type="FunFam" id="2.10.10.10:FF:000001">
    <property type="entry name" value="Fibronectin 1a isoform 1"/>
    <property type="match status" value="1"/>
</dbReference>
<dbReference type="Gene3D" id="2.10.10.10">
    <property type="entry name" value="Fibronectin, type II, collagen-binding"/>
    <property type="match status" value="2"/>
</dbReference>
<dbReference type="PRINTS" id="PR00013">
    <property type="entry name" value="FNTYPEII"/>
</dbReference>
<dbReference type="Proteomes" id="UP000694388">
    <property type="component" value="Unplaced"/>
</dbReference>
<accession>A0A8C4R9U9</accession>
<organism evidence="8 9">
    <name type="scientific">Eptatretus burgeri</name>
    <name type="common">Inshore hagfish</name>
    <dbReference type="NCBI Taxonomy" id="7764"/>
    <lineage>
        <taxon>Eukaryota</taxon>
        <taxon>Metazoa</taxon>
        <taxon>Chordata</taxon>
        <taxon>Craniata</taxon>
        <taxon>Vertebrata</taxon>
        <taxon>Cyclostomata</taxon>
        <taxon>Myxini</taxon>
        <taxon>Myxiniformes</taxon>
        <taxon>Myxinidae</taxon>
        <taxon>Eptatretinae</taxon>
        <taxon>Eptatretus</taxon>
    </lineage>
</organism>
<dbReference type="OMA" id="QPIATDH"/>
<dbReference type="GO" id="GO:0008201">
    <property type="term" value="F:heparin binding"/>
    <property type="evidence" value="ECO:0007669"/>
    <property type="project" value="TreeGrafter"/>
</dbReference>
<keyword evidence="9" id="KW-1185">Reference proteome</keyword>
<dbReference type="PANTHER" id="PTHR22918:SF1">
    <property type="entry name" value="FIBRONECTIN TYPE-II DOMAIN-CONTAINING PROTEIN"/>
    <property type="match status" value="1"/>
</dbReference>
<protein>
    <recommendedName>
        <fullName evidence="7">Fibronectin type-II domain-containing protein</fullName>
    </recommendedName>
</protein>
<dbReference type="SUPFAM" id="SSF57440">
    <property type="entry name" value="Kringle-like"/>
    <property type="match status" value="2"/>
</dbReference>
<dbReference type="InterPro" id="IPR013806">
    <property type="entry name" value="Kringle-like"/>
</dbReference>
<feature type="domain" description="Fibronectin type-II" evidence="7">
    <location>
        <begin position="40"/>
        <end position="88"/>
    </location>
</feature>
<dbReference type="Ensembl" id="ENSEBUT00000026939.1">
    <property type="protein sequence ID" value="ENSEBUP00000026363.1"/>
    <property type="gene ID" value="ENSEBUG00000016239.1"/>
</dbReference>
<evidence type="ECO:0000256" key="2">
    <source>
        <dbReference type="ARBA" id="ARBA00010011"/>
    </source>
</evidence>
<feature type="disulfide bond" evidence="6">
    <location>
        <begin position="3"/>
        <end position="29"/>
    </location>
</feature>
<dbReference type="GeneTree" id="ENSGT01000000214845"/>
<feature type="disulfide bond" evidence="6">
    <location>
        <begin position="59"/>
        <end position="86"/>
    </location>
</feature>
<evidence type="ECO:0000313" key="9">
    <source>
        <dbReference type="Proteomes" id="UP000694388"/>
    </source>
</evidence>
<dbReference type="SMART" id="SM00059">
    <property type="entry name" value="FN2"/>
    <property type="match status" value="2"/>
</dbReference>
<dbReference type="InterPro" id="IPR051666">
    <property type="entry name" value="SP_Capacitation_Regulator"/>
</dbReference>
<evidence type="ECO:0000256" key="5">
    <source>
        <dbReference type="ARBA" id="ARBA00023157"/>
    </source>
</evidence>
<dbReference type="PANTHER" id="PTHR22918">
    <property type="entry name" value="SEMINAL PLASMA PROTEIN"/>
    <property type="match status" value="1"/>
</dbReference>
<evidence type="ECO:0000256" key="6">
    <source>
        <dbReference type="PROSITE-ProRule" id="PRU00479"/>
    </source>
</evidence>
<comment type="similarity">
    <text evidence="2">Belongs to the seminal plasma protein family.</text>
</comment>
<dbReference type="Pfam" id="PF00040">
    <property type="entry name" value="fn2"/>
    <property type="match status" value="2"/>
</dbReference>
<evidence type="ECO:0000313" key="8">
    <source>
        <dbReference type="Ensembl" id="ENSEBUP00000026363.1"/>
    </source>
</evidence>
<name>A0A8C4R9U9_EPTBU</name>
<dbReference type="AlphaFoldDB" id="A0A8C4R9U9"/>
<dbReference type="GO" id="GO:0005576">
    <property type="term" value="C:extracellular region"/>
    <property type="evidence" value="ECO:0007669"/>
    <property type="project" value="UniProtKB-SubCell"/>
</dbReference>
<feature type="disulfide bond" evidence="6">
    <location>
        <begin position="45"/>
        <end position="71"/>
    </location>
</feature>
<reference evidence="8" key="1">
    <citation type="submission" date="2025-08" db="UniProtKB">
        <authorList>
            <consortium name="Ensembl"/>
        </authorList>
    </citation>
    <scope>IDENTIFICATION</scope>
</reference>
<reference evidence="8" key="2">
    <citation type="submission" date="2025-09" db="UniProtKB">
        <authorList>
            <consortium name="Ensembl"/>
        </authorList>
    </citation>
    <scope>IDENTIFICATION</scope>
</reference>
<dbReference type="InterPro" id="IPR000562">
    <property type="entry name" value="FN_type2_dom"/>
</dbReference>
<comment type="caution">
    <text evidence="6">Lacks conserved residue(s) required for the propagation of feature annotation.</text>
</comment>
<dbReference type="GO" id="GO:0009986">
    <property type="term" value="C:cell surface"/>
    <property type="evidence" value="ECO:0007669"/>
    <property type="project" value="TreeGrafter"/>
</dbReference>
<sequence length="134" mass="15421">MDCVVPFLFNGQRYSACTANGRQDGRHWCATTHNYNLGNVLGALCSFPFTFRGRQYNACTQDGRKDGEYWCSATTNYDVDKLFGFCPTPGDPMNIFPLCYNSFFLLCSLQVKFTQSNEVRKKNRLIENYQQSQF</sequence>
<keyword evidence="3" id="KW-0964">Secreted</keyword>
<evidence type="ECO:0000259" key="7">
    <source>
        <dbReference type="PROSITE" id="PS51092"/>
    </source>
</evidence>
<proteinExistence type="inferred from homology"/>
<comment type="subcellular location">
    <subcellularLocation>
        <location evidence="1">Secreted</location>
    </subcellularLocation>
</comment>
<evidence type="ECO:0000256" key="4">
    <source>
        <dbReference type="ARBA" id="ARBA00022737"/>
    </source>
</evidence>
<dbReference type="InterPro" id="IPR036943">
    <property type="entry name" value="FN_type2_sf"/>
</dbReference>
<dbReference type="PROSITE" id="PS51092">
    <property type="entry name" value="FN2_2"/>
    <property type="match status" value="2"/>
</dbReference>